<evidence type="ECO:0000256" key="1">
    <source>
        <dbReference type="ARBA" id="ARBA00023015"/>
    </source>
</evidence>
<comment type="caution">
    <text evidence="6">The sequence shown here is derived from an EMBL/GenBank/DDBJ whole genome shotgun (WGS) entry which is preliminary data.</text>
</comment>
<dbReference type="GO" id="GO:0000976">
    <property type="term" value="F:transcription cis-regulatory region binding"/>
    <property type="evidence" value="ECO:0007669"/>
    <property type="project" value="TreeGrafter"/>
</dbReference>
<dbReference type="PANTHER" id="PTHR30055:SF234">
    <property type="entry name" value="HTH-TYPE TRANSCRIPTIONAL REGULATOR BETI"/>
    <property type="match status" value="1"/>
</dbReference>
<dbReference type="OrthoDB" id="4823039at2"/>
<evidence type="ECO:0000256" key="3">
    <source>
        <dbReference type="ARBA" id="ARBA00023163"/>
    </source>
</evidence>
<dbReference type="PANTHER" id="PTHR30055">
    <property type="entry name" value="HTH-TYPE TRANSCRIPTIONAL REGULATOR RUTR"/>
    <property type="match status" value="1"/>
</dbReference>
<evidence type="ECO:0000259" key="5">
    <source>
        <dbReference type="PROSITE" id="PS50977"/>
    </source>
</evidence>
<sequence length="209" mass="23573">MAGKTGVRRQRSHETRMRLLDASLRLFVTHGYDGTTIEAIAREAEVAVQTVYFKFGTKVTILKELLDVRVAGDDEPVPTVERQWFRDAVAAEDPRVHLRHQVDGAREIYGRVGELLEVLRNAAQGNEEIAPLWERNKAQRYEVQRQLITSLAGKCSLPAGLTVERATDISYSLLGPEVHQLLVGERGWSPDEWADWTHAGLRRHLLGEA</sequence>
<feature type="domain" description="HTH tetR-type" evidence="5">
    <location>
        <begin position="13"/>
        <end position="73"/>
    </location>
</feature>
<dbReference type="PRINTS" id="PR00455">
    <property type="entry name" value="HTHTETR"/>
</dbReference>
<proteinExistence type="predicted"/>
<dbReference type="AlphaFoldDB" id="A0A0K9XC56"/>
<dbReference type="InterPro" id="IPR009057">
    <property type="entry name" value="Homeodomain-like_sf"/>
</dbReference>
<protein>
    <recommendedName>
        <fullName evidence="5">HTH tetR-type domain-containing protein</fullName>
    </recommendedName>
</protein>
<accession>A0A0K9XC56</accession>
<evidence type="ECO:0000256" key="2">
    <source>
        <dbReference type="ARBA" id="ARBA00023125"/>
    </source>
</evidence>
<dbReference type="Pfam" id="PF00440">
    <property type="entry name" value="TetR_N"/>
    <property type="match status" value="1"/>
</dbReference>
<evidence type="ECO:0000313" key="6">
    <source>
        <dbReference type="EMBL" id="KNB50783.1"/>
    </source>
</evidence>
<dbReference type="SUPFAM" id="SSF46689">
    <property type="entry name" value="Homeodomain-like"/>
    <property type="match status" value="1"/>
</dbReference>
<dbReference type="GO" id="GO:0003700">
    <property type="term" value="F:DNA-binding transcription factor activity"/>
    <property type="evidence" value="ECO:0007669"/>
    <property type="project" value="TreeGrafter"/>
</dbReference>
<dbReference type="PATRIC" id="fig|1678637.3.peg.4334"/>
<organism evidence="6 7">
    <name type="scientific">Streptomyces caatingaensis</name>
    <dbReference type="NCBI Taxonomy" id="1678637"/>
    <lineage>
        <taxon>Bacteria</taxon>
        <taxon>Bacillati</taxon>
        <taxon>Actinomycetota</taxon>
        <taxon>Actinomycetes</taxon>
        <taxon>Kitasatosporales</taxon>
        <taxon>Streptomycetaceae</taxon>
        <taxon>Streptomyces</taxon>
    </lineage>
</organism>
<evidence type="ECO:0000256" key="4">
    <source>
        <dbReference type="PROSITE-ProRule" id="PRU00335"/>
    </source>
</evidence>
<dbReference type="Gene3D" id="1.10.357.10">
    <property type="entry name" value="Tetracycline Repressor, domain 2"/>
    <property type="match status" value="1"/>
</dbReference>
<keyword evidence="2 4" id="KW-0238">DNA-binding</keyword>
<dbReference type="InterPro" id="IPR001647">
    <property type="entry name" value="HTH_TetR"/>
</dbReference>
<reference evidence="7" key="1">
    <citation type="submission" date="2015-07" db="EMBL/GenBank/DDBJ databases">
        <title>Draft genome sequence of Streptomyces sp. CMAA 1322, a bacterium isolated from Caatinga biome, from dry forest semiarid of Brazil.</title>
        <authorList>
            <person name="Santos S.N."/>
            <person name="Gacesa R."/>
            <person name="Taketani R.G."/>
            <person name="Long P.F."/>
            <person name="Melo I.S."/>
        </authorList>
    </citation>
    <scope>NUCLEOTIDE SEQUENCE [LARGE SCALE GENOMIC DNA]</scope>
    <source>
        <strain evidence="7">CMAA 1322</strain>
    </source>
</reference>
<keyword evidence="3" id="KW-0804">Transcription</keyword>
<dbReference type="RefSeq" id="WP_078871419.1">
    <property type="nucleotide sequence ID" value="NZ_LFXA01000013.1"/>
</dbReference>
<dbReference type="InterPro" id="IPR050109">
    <property type="entry name" value="HTH-type_TetR-like_transc_reg"/>
</dbReference>
<dbReference type="Proteomes" id="UP000037288">
    <property type="component" value="Unassembled WGS sequence"/>
</dbReference>
<keyword evidence="1" id="KW-0805">Transcription regulation</keyword>
<feature type="DNA-binding region" description="H-T-H motif" evidence="4">
    <location>
        <begin position="36"/>
        <end position="55"/>
    </location>
</feature>
<name>A0A0K9XC56_9ACTN</name>
<gene>
    <name evidence="6" type="ORF">AC230_20250</name>
</gene>
<dbReference type="EMBL" id="LFXA01000013">
    <property type="protein sequence ID" value="KNB50783.1"/>
    <property type="molecule type" value="Genomic_DNA"/>
</dbReference>
<evidence type="ECO:0000313" key="7">
    <source>
        <dbReference type="Proteomes" id="UP000037288"/>
    </source>
</evidence>
<dbReference type="PROSITE" id="PS50977">
    <property type="entry name" value="HTH_TETR_2"/>
    <property type="match status" value="1"/>
</dbReference>
<keyword evidence="7" id="KW-1185">Reference proteome</keyword>
<dbReference type="STRING" id="1678637.AC230_20250"/>